<dbReference type="InterPro" id="IPR015890">
    <property type="entry name" value="Chorismate_C"/>
</dbReference>
<name>A0A543K9C8_9RHOB</name>
<evidence type="ECO:0000313" key="3">
    <source>
        <dbReference type="Proteomes" id="UP000320582"/>
    </source>
</evidence>
<dbReference type="GO" id="GO:0000162">
    <property type="term" value="P:L-tryptophan biosynthetic process"/>
    <property type="evidence" value="ECO:0007669"/>
    <property type="project" value="TreeGrafter"/>
</dbReference>
<dbReference type="NCBIfam" id="NF005698">
    <property type="entry name" value="PRK07508.1"/>
    <property type="match status" value="1"/>
</dbReference>
<protein>
    <submittedName>
        <fullName evidence="2">Aminodeoxychorismate synthase subunit I</fullName>
    </submittedName>
</protein>
<dbReference type="NCBIfam" id="TIGR00553">
    <property type="entry name" value="pabB"/>
    <property type="match status" value="1"/>
</dbReference>
<dbReference type="InterPro" id="IPR005802">
    <property type="entry name" value="ADC_synth_comp_1"/>
</dbReference>
<dbReference type="Proteomes" id="UP000320582">
    <property type="component" value="Unassembled WGS sequence"/>
</dbReference>
<evidence type="ECO:0000259" key="1">
    <source>
        <dbReference type="Pfam" id="PF00425"/>
    </source>
</evidence>
<dbReference type="InterPro" id="IPR005801">
    <property type="entry name" value="ADC_synthase"/>
</dbReference>
<dbReference type="PANTHER" id="PTHR11236">
    <property type="entry name" value="AMINOBENZOATE/ANTHRANILATE SYNTHASE"/>
    <property type="match status" value="1"/>
</dbReference>
<reference evidence="2 3" key="1">
    <citation type="submission" date="2019-06" db="EMBL/GenBank/DDBJ databases">
        <title>Genomic Encyclopedia of Archaeal and Bacterial Type Strains, Phase II (KMG-II): from individual species to whole genera.</title>
        <authorList>
            <person name="Goeker M."/>
        </authorList>
    </citation>
    <scope>NUCLEOTIDE SEQUENCE [LARGE SCALE GENOMIC DNA]</scope>
    <source>
        <strain evidence="2 3">DSM 18423</strain>
    </source>
</reference>
<dbReference type="Pfam" id="PF00425">
    <property type="entry name" value="Chorismate_bind"/>
    <property type="match status" value="1"/>
</dbReference>
<dbReference type="AlphaFoldDB" id="A0A543K9C8"/>
<organism evidence="2 3">
    <name type="scientific">Roseinatronobacter monicus</name>
    <dbReference type="NCBI Taxonomy" id="393481"/>
    <lineage>
        <taxon>Bacteria</taxon>
        <taxon>Pseudomonadati</taxon>
        <taxon>Pseudomonadota</taxon>
        <taxon>Alphaproteobacteria</taxon>
        <taxon>Rhodobacterales</taxon>
        <taxon>Paracoccaceae</taxon>
        <taxon>Roseinatronobacter</taxon>
    </lineage>
</organism>
<dbReference type="PANTHER" id="PTHR11236:SF50">
    <property type="entry name" value="AMINODEOXYCHORISMATE SYNTHASE COMPONENT 1"/>
    <property type="match status" value="1"/>
</dbReference>
<accession>A0A543K9C8</accession>
<dbReference type="SUPFAM" id="SSF56322">
    <property type="entry name" value="ADC synthase"/>
    <property type="match status" value="1"/>
</dbReference>
<feature type="domain" description="Chorismate-utilising enzyme C-terminal" evidence="1">
    <location>
        <begin position="195"/>
        <end position="448"/>
    </location>
</feature>
<sequence length="461" mass="49903">MHDRGVQNCDAGGAGQNRLPLNVIFVITKGINTCPARDKYLAVHVWDKSGRMPAPACKAACDTMNLLLHVLHLPYLGGAHATRMGSRVQIRFDKGPDDAAVWFDDARDQIVARSLADVGPAFAQMQQALDNGHWLAGYASYELGYALEPRLHATLPEGRALPLICFGVYDAPAPAAPLAAGHAALHGLVPRWDAATYAQVFARLHAWIGSGDIYQANLTFPMDAQVSGTSTALYAALTAQQKVGHGALVLQQDLPDLLSRSPELFFRVTSDGQITTRPMKGTMPRGATEQEDAALRAQLEGDPKIQAENLMIVDLLRNDISRLCRIGSVKVPELFAIETYATVHQMTSLVTGQLNAGHKVGDVFQALFPCGSITGAPKLRAMEIIRALEPWPRDAYCGAIGWFAPDGRADFNVAIRTLMVQDDRAVLNVGGGIVWDSTAAAEYEEALWKARYATAFHTEPA</sequence>
<comment type="caution">
    <text evidence="2">The sequence shown here is derived from an EMBL/GenBank/DDBJ whole genome shotgun (WGS) entry which is preliminary data.</text>
</comment>
<dbReference type="PRINTS" id="PR00095">
    <property type="entry name" value="ANTSNTHASEI"/>
</dbReference>
<proteinExistence type="predicted"/>
<evidence type="ECO:0000313" key="2">
    <source>
        <dbReference type="EMBL" id="TQM91688.1"/>
    </source>
</evidence>
<dbReference type="Gene3D" id="3.60.120.10">
    <property type="entry name" value="Anthranilate synthase"/>
    <property type="match status" value="1"/>
</dbReference>
<dbReference type="GO" id="GO:0046820">
    <property type="term" value="F:4-amino-4-deoxychorismate synthase activity"/>
    <property type="evidence" value="ECO:0007669"/>
    <property type="project" value="TreeGrafter"/>
</dbReference>
<dbReference type="EMBL" id="VFPT01000001">
    <property type="protein sequence ID" value="TQM91688.1"/>
    <property type="molecule type" value="Genomic_DNA"/>
</dbReference>
<keyword evidence="3" id="KW-1185">Reference proteome</keyword>
<dbReference type="InterPro" id="IPR019999">
    <property type="entry name" value="Anth_synth_I-like"/>
</dbReference>
<gene>
    <name evidence="2" type="ORF">BD293_0263</name>
</gene>
<dbReference type="GO" id="GO:0009396">
    <property type="term" value="P:folic acid-containing compound biosynthetic process"/>
    <property type="evidence" value="ECO:0007669"/>
    <property type="project" value="InterPro"/>
</dbReference>